<accession>A0A1W1ZW19</accession>
<evidence type="ECO:0000313" key="3">
    <source>
        <dbReference type="EMBL" id="SMC52546.1"/>
    </source>
</evidence>
<feature type="signal peptide" evidence="2">
    <location>
        <begin position="1"/>
        <end position="22"/>
    </location>
</feature>
<evidence type="ECO:0000313" key="4">
    <source>
        <dbReference type="Proteomes" id="UP000192330"/>
    </source>
</evidence>
<dbReference type="SUPFAM" id="SSF89392">
    <property type="entry name" value="Prokaryotic lipoproteins and lipoprotein localization factors"/>
    <property type="match status" value="1"/>
</dbReference>
<dbReference type="CDD" id="cd16325">
    <property type="entry name" value="LolA"/>
    <property type="match status" value="1"/>
</dbReference>
<dbReference type="STRING" id="1387277.SAMN06295998_102197"/>
<organism evidence="3 4">
    <name type="scientific">Primorskyibacter flagellatus</name>
    <dbReference type="NCBI Taxonomy" id="1387277"/>
    <lineage>
        <taxon>Bacteria</taxon>
        <taxon>Pseudomonadati</taxon>
        <taxon>Pseudomonadota</taxon>
        <taxon>Alphaproteobacteria</taxon>
        <taxon>Rhodobacterales</taxon>
        <taxon>Roseobacteraceae</taxon>
        <taxon>Primorskyibacter</taxon>
    </lineage>
</organism>
<evidence type="ECO:0000256" key="2">
    <source>
        <dbReference type="SAM" id="SignalP"/>
    </source>
</evidence>
<name>A0A1W1ZW19_9RHOB</name>
<dbReference type="InterPro" id="IPR004564">
    <property type="entry name" value="OM_lipoprot_carrier_LolA-like"/>
</dbReference>
<reference evidence="3 4" key="1">
    <citation type="submission" date="2017-04" db="EMBL/GenBank/DDBJ databases">
        <authorList>
            <person name="Afonso C.L."/>
            <person name="Miller P.J."/>
            <person name="Scott M.A."/>
            <person name="Spackman E."/>
            <person name="Goraichik I."/>
            <person name="Dimitrov K.M."/>
            <person name="Suarez D.L."/>
            <person name="Swayne D.E."/>
        </authorList>
    </citation>
    <scope>NUCLEOTIDE SEQUENCE [LARGE SCALE GENOMIC DNA]</scope>
    <source>
        <strain evidence="3 4">CGMCC 1.12644</strain>
    </source>
</reference>
<dbReference type="RefSeq" id="WP_084350495.1">
    <property type="nucleotide sequence ID" value="NZ_FWYD01000002.1"/>
</dbReference>
<keyword evidence="1 2" id="KW-0732">Signal</keyword>
<keyword evidence="4" id="KW-1185">Reference proteome</keyword>
<sequence length="200" mass="21553">MTFLRTLAAASAVAFLAMPAAAEKLSLNAISNYLNGLTSAKGAFTQINDDGTISTGTIYIKRPGKVRFEYNPPEQALVLAYAGEVAIFDKKTGQGPDRYPLARTPLSIILDRNVNLARANMVTAQGYDGTATTVTAQDPDHPEYGNIQLKFTGPPVQLRQWIIRDDSGSTTTVVLGDLEEASGLSNRIFDINAEVAKMSR</sequence>
<proteinExistence type="predicted"/>
<evidence type="ECO:0000256" key="1">
    <source>
        <dbReference type="ARBA" id="ARBA00022729"/>
    </source>
</evidence>
<dbReference type="AlphaFoldDB" id="A0A1W1ZW19"/>
<feature type="chain" id="PRO_5012732296" evidence="2">
    <location>
        <begin position="23"/>
        <end position="200"/>
    </location>
</feature>
<dbReference type="Pfam" id="PF03548">
    <property type="entry name" value="LolA"/>
    <property type="match status" value="1"/>
</dbReference>
<dbReference type="InterPro" id="IPR029046">
    <property type="entry name" value="LolA/LolB/LppX"/>
</dbReference>
<keyword evidence="3" id="KW-0449">Lipoprotein</keyword>
<protein>
    <submittedName>
        <fullName evidence="3">Outer membrane lipoprotein-sorting protein</fullName>
    </submittedName>
</protein>
<dbReference type="EMBL" id="FWYD01000002">
    <property type="protein sequence ID" value="SMC52546.1"/>
    <property type="molecule type" value="Genomic_DNA"/>
</dbReference>
<dbReference type="OrthoDB" id="9800501at2"/>
<dbReference type="PANTHER" id="PTHR35869:SF1">
    <property type="entry name" value="OUTER-MEMBRANE LIPOPROTEIN CARRIER PROTEIN"/>
    <property type="match status" value="1"/>
</dbReference>
<dbReference type="Gene3D" id="2.50.20.10">
    <property type="entry name" value="Lipoprotein localisation LolA/LolB/LppX"/>
    <property type="match status" value="1"/>
</dbReference>
<dbReference type="PANTHER" id="PTHR35869">
    <property type="entry name" value="OUTER-MEMBRANE LIPOPROTEIN CARRIER PROTEIN"/>
    <property type="match status" value="1"/>
</dbReference>
<gene>
    <name evidence="3" type="ORF">SAMN06295998_102197</name>
</gene>
<dbReference type="Proteomes" id="UP000192330">
    <property type="component" value="Unassembled WGS sequence"/>
</dbReference>